<evidence type="ECO:0000256" key="1">
    <source>
        <dbReference type="SAM" id="Phobius"/>
    </source>
</evidence>
<organism evidence="2 3">
    <name type="scientific">Thermoanaerobacter kivui</name>
    <name type="common">Acetogenium kivui</name>
    <dbReference type="NCBI Taxonomy" id="2325"/>
    <lineage>
        <taxon>Bacteria</taxon>
        <taxon>Bacillati</taxon>
        <taxon>Bacillota</taxon>
        <taxon>Clostridia</taxon>
        <taxon>Thermoanaerobacterales</taxon>
        <taxon>Thermoanaerobacteraceae</taxon>
        <taxon>Thermoanaerobacter</taxon>
    </lineage>
</organism>
<keyword evidence="3" id="KW-1185">Reference proteome</keyword>
<evidence type="ECO:0000313" key="3">
    <source>
        <dbReference type="Proteomes" id="UP000029669"/>
    </source>
</evidence>
<protein>
    <submittedName>
        <fullName evidence="2">Uncharacterized protein</fullName>
    </submittedName>
</protein>
<name>A0A097AU28_THEKI</name>
<dbReference type="HOGENOM" id="CLU_1601914_0_0_9"/>
<keyword evidence="1" id="KW-0472">Membrane</keyword>
<reference evidence="3" key="1">
    <citation type="journal article" date="2015" name="Genome Announc.">
        <title>Whole-Genome Sequences of 80 Environmental and Clinical Isolates of Burkholderia pseudomallei.</title>
        <authorList>
            <person name="Johnson S.L."/>
            <person name="Baker A.L."/>
            <person name="Chain P.S."/>
            <person name="Currie B.J."/>
            <person name="Daligault H.E."/>
            <person name="Davenport K.W."/>
            <person name="Davis C.B."/>
            <person name="Inglis T.J."/>
            <person name="Kaestli M."/>
            <person name="Koren S."/>
            <person name="Mayo M."/>
            <person name="Merritt A.J."/>
            <person name="Price E.P."/>
            <person name="Sarovich D.S."/>
            <person name="Warner J."/>
            <person name="Rosovitz M.J."/>
        </authorList>
    </citation>
    <scope>NUCLEOTIDE SEQUENCE [LARGE SCALE GENOMIC DNA]</scope>
    <source>
        <strain evidence="3">DSM 2030</strain>
    </source>
</reference>
<feature type="transmembrane region" description="Helical" evidence="1">
    <location>
        <begin position="140"/>
        <end position="165"/>
    </location>
</feature>
<feature type="transmembrane region" description="Helical" evidence="1">
    <location>
        <begin position="31"/>
        <end position="50"/>
    </location>
</feature>
<dbReference type="Proteomes" id="UP000029669">
    <property type="component" value="Chromosome"/>
</dbReference>
<sequence>MWLKERTKESFFENLIEYSSNVSVLQSPPSFGLWGIIMGLSLLAAVFLRYHIHYSISFTNFLLSFINPLMAYNTIKSEIFVYLPMIWIGWAFITDGIVGMIRDKIVRKTQHKQTLLLVEAVIQVLFPFISVLFAVKSIGIYIVVLFVGFLVLWNQLFVHTVLSFLP</sequence>
<dbReference type="RefSeq" id="WP_236617257.1">
    <property type="nucleotide sequence ID" value="NZ_CP009170.1"/>
</dbReference>
<dbReference type="AlphaFoldDB" id="A0A097AU28"/>
<keyword evidence="1" id="KW-1133">Transmembrane helix</keyword>
<dbReference type="EMBL" id="CP009170">
    <property type="protein sequence ID" value="AIS53310.1"/>
    <property type="molecule type" value="Genomic_DNA"/>
</dbReference>
<dbReference type="KEGG" id="tki:TKV_c21780"/>
<feature type="transmembrane region" description="Helical" evidence="1">
    <location>
        <begin position="81"/>
        <end position="102"/>
    </location>
</feature>
<dbReference type="eggNOG" id="ENOG502ZSB4">
    <property type="taxonomic scope" value="Bacteria"/>
</dbReference>
<gene>
    <name evidence="2" type="ORF">TKV_c21780</name>
</gene>
<evidence type="ECO:0000313" key="2">
    <source>
        <dbReference type="EMBL" id="AIS53310.1"/>
    </source>
</evidence>
<proteinExistence type="predicted"/>
<feature type="transmembrane region" description="Helical" evidence="1">
    <location>
        <begin position="114"/>
        <end position="134"/>
    </location>
</feature>
<keyword evidence="1" id="KW-0812">Transmembrane</keyword>
<accession>A0A097AU28</accession>